<dbReference type="InterPro" id="IPR010438">
    <property type="entry name" value="Lambda_Bor"/>
</dbReference>
<dbReference type="Pfam" id="PF06291">
    <property type="entry name" value="Lambda_Bor"/>
    <property type="match status" value="1"/>
</dbReference>
<reference evidence="2" key="1">
    <citation type="journal article" date="2019" name="Int. J. Syst. Evol. Microbiol.">
        <title>The Global Catalogue of Microorganisms (GCM) 10K type strain sequencing project: providing services to taxonomists for standard genome sequencing and annotation.</title>
        <authorList>
            <consortium name="The Broad Institute Genomics Platform"/>
            <consortium name="The Broad Institute Genome Sequencing Center for Infectious Disease"/>
            <person name="Wu L."/>
            <person name="Ma J."/>
        </authorList>
    </citation>
    <scope>NUCLEOTIDE SEQUENCE [LARGE SCALE GENOMIC DNA]</scope>
    <source>
        <strain evidence="2">JCM 18720</strain>
    </source>
</reference>
<dbReference type="EMBL" id="BAABLF010000006">
    <property type="protein sequence ID" value="GAA5189256.1"/>
    <property type="molecule type" value="Genomic_DNA"/>
</dbReference>
<proteinExistence type="predicted"/>
<organism evidence="1 2">
    <name type="scientific">Ferrimonas gelatinilytica</name>
    <dbReference type="NCBI Taxonomy" id="1255257"/>
    <lineage>
        <taxon>Bacteria</taxon>
        <taxon>Pseudomonadati</taxon>
        <taxon>Pseudomonadota</taxon>
        <taxon>Gammaproteobacteria</taxon>
        <taxon>Alteromonadales</taxon>
        <taxon>Ferrimonadaceae</taxon>
        <taxon>Ferrimonas</taxon>
    </lineage>
</organism>
<comment type="caution">
    <text evidence="1">The sequence shown here is derived from an EMBL/GenBank/DDBJ whole genome shotgun (WGS) entry which is preliminary data.</text>
</comment>
<evidence type="ECO:0008006" key="3">
    <source>
        <dbReference type="Google" id="ProtNLM"/>
    </source>
</evidence>
<evidence type="ECO:0000313" key="2">
    <source>
        <dbReference type="Proteomes" id="UP001501600"/>
    </source>
</evidence>
<name>A0ABP9RYR2_9GAMM</name>
<protein>
    <recommendedName>
        <fullName evidence="3">Lipoprotein</fullName>
    </recommendedName>
</protein>
<dbReference type="Proteomes" id="UP001501600">
    <property type="component" value="Unassembled WGS sequence"/>
</dbReference>
<dbReference type="PROSITE" id="PS51257">
    <property type="entry name" value="PROKAR_LIPOPROTEIN"/>
    <property type="match status" value="1"/>
</dbReference>
<keyword evidence="2" id="KW-1185">Reference proteome</keyword>
<sequence>MTRWTLTLLAASLLAGCHTIHFDRDQPAMDNKALSQSQWHHNMGLALVEVSEPVSVNRFCGAENWDSVKTETTFVNGLPGALIPYLGLIWTPKTTTIQCRGEQSQVQ</sequence>
<evidence type="ECO:0000313" key="1">
    <source>
        <dbReference type="EMBL" id="GAA5189256.1"/>
    </source>
</evidence>
<gene>
    <name evidence="1" type="ORF">GCM10025772_11220</name>
</gene>
<accession>A0ABP9RYR2</accession>
<dbReference type="RefSeq" id="WP_345316065.1">
    <property type="nucleotide sequence ID" value="NZ_BAABLF010000006.1"/>
</dbReference>